<dbReference type="PANTHER" id="PTHR48063:SF112">
    <property type="entry name" value="RECEPTOR LIKE PROTEIN 30-LIKE"/>
    <property type="match status" value="1"/>
</dbReference>
<evidence type="ECO:0000259" key="11">
    <source>
        <dbReference type="Pfam" id="PF08263"/>
    </source>
</evidence>
<dbReference type="Pfam" id="PF00560">
    <property type="entry name" value="LRR_1"/>
    <property type="match status" value="4"/>
</dbReference>
<evidence type="ECO:0000256" key="6">
    <source>
        <dbReference type="ARBA" id="ARBA00022989"/>
    </source>
</evidence>
<dbReference type="EMBL" id="RXIC02000020">
    <property type="protein sequence ID" value="KAB1221371.1"/>
    <property type="molecule type" value="Genomic_DNA"/>
</dbReference>
<feature type="chain" id="PRO_5025473642" description="Leucine-rich repeat-containing N-terminal plant-type domain-containing protein" evidence="10">
    <location>
        <begin position="30"/>
        <end position="501"/>
    </location>
</feature>
<proteinExistence type="predicted"/>
<evidence type="ECO:0000256" key="5">
    <source>
        <dbReference type="ARBA" id="ARBA00022737"/>
    </source>
</evidence>
<sequence length="501" mass="55609">MVGTHTFTSIARLLLLFSFCPLGPPNPQAIKPASATNMLTFRCSEMERRALLSFKQSLLDPSGRLSSWVGQDCCKWIGVGCDSRTGHVVVLDLKNPLPKAKFDYEYEWREALNMSSLGGKISHSLLDLKNLSYLDLSLNNFTGNKIPEFFGSLESLSYLNLSFSFFAGVIPPHLGNLSRLQYLDLESSPSQGLDVKNLKWLLGFRSLKYLNLRYANLTKVLDWLEAVNTLSSLLELHLSGCGLVSLSHSLSPINFTMLSVLDLSLNNFNSSIPHWLSNVSELSILNLAENSLRGAIPEAFADLDSLQELDLSMNYFIEGPLPVGLGHLTHLRKLDLSLNNIHGKIPSSFANLCNLQTFVLVSNNISGEINEFVDGLSRCSSSVLESLDLRNNILLGGKLPFSIGALQKLQSIYLSYCSFRGSIPESIGNLSSLQVLDISVNQMSGIIPKEHWKTINASYNVTRSKFLGRRLNRNSFSESHPFKISLLPVVREINIGFRCET</sequence>
<dbReference type="InterPro" id="IPR001611">
    <property type="entry name" value="Leu-rich_rpt"/>
</dbReference>
<keyword evidence="4 10" id="KW-0732">Signal</keyword>
<dbReference type="SUPFAM" id="SSF52047">
    <property type="entry name" value="RNI-like"/>
    <property type="match status" value="1"/>
</dbReference>
<comment type="subcellular location">
    <subcellularLocation>
        <location evidence="1">Membrane</location>
        <topology evidence="1">Single-pass type I membrane protein</topology>
    </subcellularLocation>
</comment>
<dbReference type="Gene3D" id="3.80.10.10">
    <property type="entry name" value="Ribonuclease Inhibitor"/>
    <property type="match status" value="3"/>
</dbReference>
<keyword evidence="13" id="KW-1185">Reference proteome</keyword>
<evidence type="ECO:0000256" key="2">
    <source>
        <dbReference type="ARBA" id="ARBA00022614"/>
    </source>
</evidence>
<reference evidence="12 13" key="1">
    <citation type="journal article" date="2019" name="Plant Biotechnol. J.">
        <title>The red bayberry genome and genetic basis of sex determination.</title>
        <authorList>
            <person name="Jia H.M."/>
            <person name="Jia H.J."/>
            <person name="Cai Q.L."/>
            <person name="Wang Y."/>
            <person name="Zhao H.B."/>
            <person name="Yang W.F."/>
            <person name="Wang G.Y."/>
            <person name="Li Y.H."/>
            <person name="Zhan D.L."/>
            <person name="Shen Y.T."/>
            <person name="Niu Q.F."/>
            <person name="Chang L."/>
            <person name="Qiu J."/>
            <person name="Zhao L."/>
            <person name="Xie H.B."/>
            <person name="Fu W.Y."/>
            <person name="Jin J."/>
            <person name="Li X.W."/>
            <person name="Jiao Y."/>
            <person name="Zhou C.C."/>
            <person name="Tu T."/>
            <person name="Chai C.Y."/>
            <person name="Gao J.L."/>
            <person name="Fan L.J."/>
            <person name="van de Weg E."/>
            <person name="Wang J.Y."/>
            <person name="Gao Z.S."/>
        </authorList>
    </citation>
    <scope>NUCLEOTIDE SEQUENCE [LARGE SCALE GENOMIC DNA]</scope>
    <source>
        <tissue evidence="12">Leaves</tissue>
    </source>
</reference>
<evidence type="ECO:0000256" key="4">
    <source>
        <dbReference type="ARBA" id="ARBA00022729"/>
    </source>
</evidence>
<keyword evidence="7" id="KW-0472">Membrane</keyword>
<evidence type="ECO:0000256" key="8">
    <source>
        <dbReference type="ARBA" id="ARBA00023170"/>
    </source>
</evidence>
<dbReference type="AlphaFoldDB" id="A0A6A1W831"/>
<accession>A0A6A1W831</accession>
<keyword evidence="3" id="KW-0812">Transmembrane</keyword>
<protein>
    <recommendedName>
        <fullName evidence="11">Leucine-rich repeat-containing N-terminal plant-type domain-containing protein</fullName>
    </recommendedName>
</protein>
<feature type="signal peptide" evidence="10">
    <location>
        <begin position="1"/>
        <end position="29"/>
    </location>
</feature>
<dbReference type="FunFam" id="3.80.10.10:FF:000649">
    <property type="entry name" value="Leucine Rich Repeat family protein"/>
    <property type="match status" value="1"/>
</dbReference>
<keyword evidence="2" id="KW-0433">Leucine-rich repeat</keyword>
<keyword evidence="5" id="KW-0677">Repeat</keyword>
<dbReference type="Pfam" id="PF08263">
    <property type="entry name" value="LRRNT_2"/>
    <property type="match status" value="1"/>
</dbReference>
<gene>
    <name evidence="12" type="ORF">CJ030_MR2G004071</name>
</gene>
<keyword evidence="9" id="KW-0325">Glycoprotein</keyword>
<dbReference type="PANTHER" id="PTHR48063">
    <property type="entry name" value="LRR RECEPTOR-LIKE KINASE"/>
    <property type="match status" value="1"/>
</dbReference>
<keyword evidence="8" id="KW-0675">Receptor</keyword>
<keyword evidence="6" id="KW-1133">Transmembrane helix</keyword>
<dbReference type="Proteomes" id="UP000516437">
    <property type="component" value="Chromosome 2"/>
</dbReference>
<evidence type="ECO:0000256" key="9">
    <source>
        <dbReference type="ARBA" id="ARBA00023180"/>
    </source>
</evidence>
<organism evidence="12 13">
    <name type="scientific">Morella rubra</name>
    <name type="common">Chinese bayberry</name>
    <dbReference type="NCBI Taxonomy" id="262757"/>
    <lineage>
        <taxon>Eukaryota</taxon>
        <taxon>Viridiplantae</taxon>
        <taxon>Streptophyta</taxon>
        <taxon>Embryophyta</taxon>
        <taxon>Tracheophyta</taxon>
        <taxon>Spermatophyta</taxon>
        <taxon>Magnoliopsida</taxon>
        <taxon>eudicotyledons</taxon>
        <taxon>Gunneridae</taxon>
        <taxon>Pentapetalae</taxon>
        <taxon>rosids</taxon>
        <taxon>fabids</taxon>
        <taxon>Fagales</taxon>
        <taxon>Myricaceae</taxon>
        <taxon>Morella</taxon>
    </lineage>
</organism>
<feature type="domain" description="Leucine-rich repeat-containing N-terminal plant-type" evidence="11">
    <location>
        <begin position="46"/>
        <end position="82"/>
    </location>
</feature>
<dbReference type="InterPro" id="IPR032675">
    <property type="entry name" value="LRR_dom_sf"/>
</dbReference>
<dbReference type="InterPro" id="IPR046956">
    <property type="entry name" value="RLP23-like"/>
</dbReference>
<evidence type="ECO:0000313" key="13">
    <source>
        <dbReference type="Proteomes" id="UP000516437"/>
    </source>
</evidence>
<evidence type="ECO:0000256" key="10">
    <source>
        <dbReference type="SAM" id="SignalP"/>
    </source>
</evidence>
<comment type="caution">
    <text evidence="12">The sequence shown here is derived from an EMBL/GenBank/DDBJ whole genome shotgun (WGS) entry which is preliminary data.</text>
</comment>
<evidence type="ECO:0000256" key="7">
    <source>
        <dbReference type="ARBA" id="ARBA00023136"/>
    </source>
</evidence>
<name>A0A6A1W831_9ROSI</name>
<evidence type="ECO:0000313" key="12">
    <source>
        <dbReference type="EMBL" id="KAB1221371.1"/>
    </source>
</evidence>
<dbReference type="OrthoDB" id="1600340at2759"/>
<dbReference type="GO" id="GO:0016020">
    <property type="term" value="C:membrane"/>
    <property type="evidence" value="ECO:0007669"/>
    <property type="project" value="UniProtKB-SubCell"/>
</dbReference>
<dbReference type="InterPro" id="IPR013210">
    <property type="entry name" value="LRR_N_plant-typ"/>
</dbReference>
<evidence type="ECO:0000256" key="3">
    <source>
        <dbReference type="ARBA" id="ARBA00022692"/>
    </source>
</evidence>
<dbReference type="Pfam" id="PF13855">
    <property type="entry name" value="LRR_8"/>
    <property type="match status" value="1"/>
</dbReference>
<evidence type="ECO:0000256" key="1">
    <source>
        <dbReference type="ARBA" id="ARBA00004479"/>
    </source>
</evidence>